<evidence type="ECO:0000313" key="3">
    <source>
        <dbReference type="Proteomes" id="UP000580517"/>
    </source>
</evidence>
<organism evidence="2 3">
    <name type="scientific">Allopusillimonas soli</name>
    <dbReference type="NCBI Taxonomy" id="659016"/>
    <lineage>
        <taxon>Bacteria</taxon>
        <taxon>Pseudomonadati</taxon>
        <taxon>Pseudomonadota</taxon>
        <taxon>Betaproteobacteria</taxon>
        <taxon>Burkholderiales</taxon>
        <taxon>Alcaligenaceae</taxon>
        <taxon>Allopusillimonas</taxon>
    </lineage>
</organism>
<feature type="domain" description="Amine oxidase" evidence="1">
    <location>
        <begin position="11"/>
        <end position="434"/>
    </location>
</feature>
<dbReference type="RefSeq" id="WP_129970181.1">
    <property type="nucleotide sequence ID" value="NZ_JACCEW010000005.1"/>
</dbReference>
<gene>
    <name evidence="2" type="ORF">H0A68_16320</name>
</gene>
<dbReference type="InterPro" id="IPR036188">
    <property type="entry name" value="FAD/NAD-bd_sf"/>
</dbReference>
<dbReference type="Gene3D" id="3.50.50.60">
    <property type="entry name" value="FAD/NAD(P)-binding domain"/>
    <property type="match status" value="1"/>
</dbReference>
<protein>
    <submittedName>
        <fullName evidence="2">FAD-dependent oxidoreductase</fullName>
    </submittedName>
</protein>
<accession>A0A853FEY6</accession>
<reference evidence="2 3" key="1">
    <citation type="submission" date="2020-07" db="EMBL/GenBank/DDBJ databases">
        <title>Taxonomic revisions and descriptions of new bacterial species based on genomic comparisons in the high-G+C-content subgroup of the family Alcaligenaceae.</title>
        <authorList>
            <person name="Szabo A."/>
            <person name="Felfoldi T."/>
        </authorList>
    </citation>
    <scope>NUCLEOTIDE SEQUENCE [LARGE SCALE GENOMIC DNA]</scope>
    <source>
        <strain evidence="2 3">DSM 25264</strain>
    </source>
</reference>
<keyword evidence="3" id="KW-1185">Reference proteome</keyword>
<dbReference type="InterPro" id="IPR017830">
    <property type="entry name" value="SQase_HpnE"/>
</dbReference>
<dbReference type="InterPro" id="IPR050464">
    <property type="entry name" value="Zeta_carotene_desat/Oxidored"/>
</dbReference>
<dbReference type="AlphaFoldDB" id="A0A853FEY6"/>
<dbReference type="GO" id="GO:0016491">
    <property type="term" value="F:oxidoreductase activity"/>
    <property type="evidence" value="ECO:0007669"/>
    <property type="project" value="InterPro"/>
</dbReference>
<name>A0A853FEY6_9BURK</name>
<dbReference type="EMBL" id="JACCEW010000005">
    <property type="protein sequence ID" value="NYT38449.1"/>
    <property type="molecule type" value="Genomic_DNA"/>
</dbReference>
<dbReference type="Proteomes" id="UP000580517">
    <property type="component" value="Unassembled WGS sequence"/>
</dbReference>
<dbReference type="SUPFAM" id="SSF51905">
    <property type="entry name" value="FAD/NAD(P)-binding domain"/>
    <property type="match status" value="1"/>
</dbReference>
<evidence type="ECO:0000313" key="2">
    <source>
        <dbReference type="EMBL" id="NYT38449.1"/>
    </source>
</evidence>
<comment type="caution">
    <text evidence="2">The sequence shown here is derived from an EMBL/GenBank/DDBJ whole genome shotgun (WGS) entry which is preliminary data.</text>
</comment>
<dbReference type="OrthoDB" id="7849608at2"/>
<dbReference type="PANTHER" id="PTHR42923">
    <property type="entry name" value="PROTOPORPHYRINOGEN OXIDASE"/>
    <property type="match status" value="1"/>
</dbReference>
<sequence length="445" mass="48555">MRVGVVGAGWAGLSAAWALHRRGHCVHVFESGRTPGGRARGLWSSALNRRLDNGQHVLLGGYTETLAQMRELGLNPDQQFNRLPLSLHSADGSFSLRAPSLPAPMHLLTALLGAKGLSWPEKWRLTRQIATLRARGWRVREGLSVEHWLVQGHQTENSRRVFWNPLCLAALNTPAAAACAQLFANVLRDSLGGPRQASDILIPDVDLTALWPAHAVAALTRCDAHPRACGENSVAFGRTIRRLAIDGNRVMLDDMPYDAAVVATPPVSARRLLRTLPQNTASARYDDMLAAFAYMPIATITFKFTHPWALPHRMLLLHDHPGANAHGQWLFSRGDLAHVVVSDARAMADEAQQSMVAGVLRQLREQAGGRWPLPDVSGYHVIVEKRATFAAVPGLKRPTNATAWPNVWVAGDWTDTGYPAVLEGAVRSGRRAAAMAGAAQETRRI</sequence>
<dbReference type="InterPro" id="IPR002937">
    <property type="entry name" value="Amino_oxidase"/>
</dbReference>
<dbReference type="NCBIfam" id="TIGR03467">
    <property type="entry name" value="HpnE"/>
    <property type="match status" value="1"/>
</dbReference>
<proteinExistence type="predicted"/>
<evidence type="ECO:0000259" key="1">
    <source>
        <dbReference type="Pfam" id="PF01593"/>
    </source>
</evidence>
<dbReference type="Pfam" id="PF01593">
    <property type="entry name" value="Amino_oxidase"/>
    <property type="match status" value="1"/>
</dbReference>
<dbReference type="PANTHER" id="PTHR42923:SF47">
    <property type="entry name" value="BLR3003 PROTEIN"/>
    <property type="match status" value="1"/>
</dbReference>